<reference evidence="3" key="1">
    <citation type="submission" date="2021-01" db="EMBL/GenBank/DDBJ databases">
        <authorList>
            <person name="Li R."/>
            <person name="Bekaert M."/>
        </authorList>
    </citation>
    <scope>NUCLEOTIDE SEQUENCE</scope>
    <source>
        <strain evidence="3">Farmed</strain>
    </source>
</reference>
<feature type="region of interest" description="Disordered" evidence="1">
    <location>
        <begin position="257"/>
        <end position="280"/>
    </location>
</feature>
<dbReference type="SUPFAM" id="SSF53098">
    <property type="entry name" value="Ribonuclease H-like"/>
    <property type="match status" value="1"/>
</dbReference>
<keyword evidence="2" id="KW-0472">Membrane</keyword>
<dbReference type="Gene3D" id="3.30.420.10">
    <property type="entry name" value="Ribonuclease H-like superfamily/Ribonuclease H"/>
    <property type="match status" value="1"/>
</dbReference>
<keyword evidence="2" id="KW-0812">Transmembrane</keyword>
<feature type="transmembrane region" description="Helical" evidence="2">
    <location>
        <begin position="20"/>
        <end position="42"/>
    </location>
</feature>
<accession>A0A812DZK0</accession>
<dbReference type="AlphaFoldDB" id="A0A812DZK0"/>
<keyword evidence="4" id="KW-1185">Reference proteome</keyword>
<organism evidence="3 4">
    <name type="scientific">Acanthosepion pharaonis</name>
    <name type="common">Pharaoh cuttlefish</name>
    <name type="synonym">Sepia pharaonis</name>
    <dbReference type="NCBI Taxonomy" id="158019"/>
    <lineage>
        <taxon>Eukaryota</taxon>
        <taxon>Metazoa</taxon>
        <taxon>Spiralia</taxon>
        <taxon>Lophotrochozoa</taxon>
        <taxon>Mollusca</taxon>
        <taxon>Cephalopoda</taxon>
        <taxon>Coleoidea</taxon>
        <taxon>Decapodiformes</taxon>
        <taxon>Sepiida</taxon>
        <taxon>Sepiina</taxon>
        <taxon>Sepiidae</taxon>
        <taxon>Acanthosepion</taxon>
    </lineage>
</organism>
<evidence type="ECO:0000256" key="2">
    <source>
        <dbReference type="SAM" id="Phobius"/>
    </source>
</evidence>
<dbReference type="EMBL" id="CAHIKZ030004715">
    <property type="protein sequence ID" value="CAE1314374.1"/>
    <property type="molecule type" value="Genomic_DNA"/>
</dbReference>
<dbReference type="InterPro" id="IPR012337">
    <property type="entry name" value="RNaseH-like_sf"/>
</dbReference>
<comment type="caution">
    <text evidence="3">The sequence shown here is derived from an EMBL/GenBank/DDBJ whole genome shotgun (WGS) entry which is preliminary data.</text>
</comment>
<dbReference type="OrthoDB" id="5920271at2759"/>
<sequence length="359" mass="39941">MDSTEDYKKTRESFGVFSWATKAVAVGRPSAAVLGAVLLVCCRKVFVRKRRRRAIVSWVSNHPKVLVPSTDGPSLAIDVIGKGTLLGVVRETGKGGENSPQPWIMAQRFVERFAAFAKMRNVQIRFRCAHVPSGNGIIERSHRTIKRIATRTRCSVLEALYWHNVTPKDNKTDPTAPANATYTYRVCIKGIDAALVRDDTVANPYTVRTVWVKNPHGRCTKQFNKDTVTQINSPHSVSVDGIPHHIKDVRPACGKDYSVSNHVSSSSSSGYDDDDDDDGDDAALMVYIKSQEEHTSESSAPDEPMLDELSETFEESTTEEALETIPLTRSTRQKLPAPHCHLCDLAIREECNEHARKRP</sequence>
<feature type="compositionally biased region" description="Acidic residues" evidence="1">
    <location>
        <begin position="271"/>
        <end position="280"/>
    </location>
</feature>
<evidence type="ECO:0008006" key="5">
    <source>
        <dbReference type="Google" id="ProtNLM"/>
    </source>
</evidence>
<dbReference type="Proteomes" id="UP000597762">
    <property type="component" value="Unassembled WGS sequence"/>
</dbReference>
<keyword evidence="2" id="KW-1133">Transmembrane helix</keyword>
<proteinExistence type="predicted"/>
<evidence type="ECO:0000256" key="1">
    <source>
        <dbReference type="SAM" id="MobiDB-lite"/>
    </source>
</evidence>
<dbReference type="InterPro" id="IPR036397">
    <property type="entry name" value="RNaseH_sf"/>
</dbReference>
<name>A0A812DZK0_ACAPH</name>
<evidence type="ECO:0000313" key="4">
    <source>
        <dbReference type="Proteomes" id="UP000597762"/>
    </source>
</evidence>
<gene>
    <name evidence="3" type="ORF">SPHA_65350</name>
</gene>
<evidence type="ECO:0000313" key="3">
    <source>
        <dbReference type="EMBL" id="CAE1314374.1"/>
    </source>
</evidence>
<dbReference type="GO" id="GO:0003676">
    <property type="term" value="F:nucleic acid binding"/>
    <property type="evidence" value="ECO:0007669"/>
    <property type="project" value="InterPro"/>
</dbReference>
<feature type="compositionally biased region" description="Low complexity" evidence="1">
    <location>
        <begin position="257"/>
        <end position="270"/>
    </location>
</feature>
<protein>
    <recommendedName>
        <fullName evidence="5">Integrase catalytic domain-containing protein</fullName>
    </recommendedName>
</protein>